<dbReference type="Proteomes" id="UP000546701">
    <property type="component" value="Unassembled WGS sequence"/>
</dbReference>
<dbReference type="AlphaFoldDB" id="A0A7W9BQI8"/>
<proteinExistence type="predicted"/>
<dbReference type="OrthoDB" id="9814362at2"/>
<evidence type="ECO:0000313" key="1">
    <source>
        <dbReference type="EMBL" id="MBB5728293.1"/>
    </source>
</evidence>
<dbReference type="EMBL" id="JACIJR010000002">
    <property type="protein sequence ID" value="MBB5728293.1"/>
    <property type="molecule type" value="Genomic_DNA"/>
</dbReference>
<organism evidence="1 2">
    <name type="scientific">Sphingomonas prati</name>
    <dbReference type="NCBI Taxonomy" id="1843237"/>
    <lineage>
        <taxon>Bacteria</taxon>
        <taxon>Pseudomonadati</taxon>
        <taxon>Pseudomonadota</taxon>
        <taxon>Alphaproteobacteria</taxon>
        <taxon>Sphingomonadales</taxon>
        <taxon>Sphingomonadaceae</taxon>
        <taxon>Sphingomonas</taxon>
    </lineage>
</organism>
<reference evidence="1 2" key="1">
    <citation type="submission" date="2020-08" db="EMBL/GenBank/DDBJ databases">
        <title>Genomic Encyclopedia of Type Strains, Phase IV (KMG-IV): sequencing the most valuable type-strain genomes for metagenomic binning, comparative biology and taxonomic classification.</title>
        <authorList>
            <person name="Goeker M."/>
        </authorList>
    </citation>
    <scope>NUCLEOTIDE SEQUENCE [LARGE SCALE GENOMIC DNA]</scope>
    <source>
        <strain evidence="1 2">DSM 103336</strain>
    </source>
</reference>
<sequence>MTMSDRQAAGLTSGHGRAAGPTFFKLWMPYLFQRVDHPKRKNAFLPLNRDYVPLGMTRGEWIDYEKVMPTHGVFFARDPAHLDVWWNTRDGKQLWLYDDSVASRLTYFERFEKLMLRQVEVIQ</sequence>
<name>A0A7W9BQI8_9SPHN</name>
<comment type="caution">
    <text evidence="1">The sequence shown here is derived from an EMBL/GenBank/DDBJ whole genome shotgun (WGS) entry which is preliminary data.</text>
</comment>
<keyword evidence="2" id="KW-1185">Reference proteome</keyword>
<gene>
    <name evidence="1" type="ORF">FHS99_000763</name>
</gene>
<accession>A0A7W9BQI8</accession>
<dbReference type="RefSeq" id="WP_157177291.1">
    <property type="nucleotide sequence ID" value="NZ_BMJP01000001.1"/>
</dbReference>
<evidence type="ECO:0000313" key="2">
    <source>
        <dbReference type="Proteomes" id="UP000546701"/>
    </source>
</evidence>
<protein>
    <submittedName>
        <fullName evidence="1">Uncharacterized protein</fullName>
    </submittedName>
</protein>